<protein>
    <recommendedName>
        <fullName evidence="1">INPP5B PH domain-containing protein</fullName>
    </recommendedName>
</protein>
<keyword evidence="3" id="KW-1185">Reference proteome</keyword>
<sequence>MDQSVAIQETLQGEESCRIAVQCDVLCDDATESRLLGLVQSAEEYIFLYRHRRMAITAEDVVLENIIPISTDFAVVESSPEELAVVADTRIRISFLEYEVELRLPFGSQSRLFLCEVNKVWSVCKSSAQVPKFEWLNKYQQATKEPGSIRQAFAPIGSKITRLSQ</sequence>
<dbReference type="Pfam" id="PF16776">
    <property type="entry name" value="INPP5B_PH"/>
    <property type="match status" value="1"/>
</dbReference>
<reference evidence="2" key="1">
    <citation type="submission" date="2025-08" db="UniProtKB">
        <authorList>
            <consortium name="Ensembl"/>
        </authorList>
    </citation>
    <scope>IDENTIFICATION</scope>
</reference>
<dbReference type="Gene3D" id="2.30.29.110">
    <property type="match status" value="1"/>
</dbReference>
<evidence type="ECO:0000259" key="1">
    <source>
        <dbReference type="Pfam" id="PF16776"/>
    </source>
</evidence>
<evidence type="ECO:0000313" key="2">
    <source>
        <dbReference type="Ensembl" id="ENSPMGP00000004876.1"/>
    </source>
</evidence>
<evidence type="ECO:0000313" key="3">
    <source>
        <dbReference type="Proteomes" id="UP000261520"/>
    </source>
</evidence>
<reference evidence="2" key="2">
    <citation type="submission" date="2025-09" db="UniProtKB">
        <authorList>
            <consortium name="Ensembl"/>
        </authorList>
    </citation>
    <scope>IDENTIFICATION</scope>
</reference>
<accession>A0A3B3ZKB5</accession>
<dbReference type="InterPro" id="IPR031896">
    <property type="entry name" value="INPP5B_PH_dom"/>
</dbReference>
<feature type="domain" description="INPP5B PH" evidence="1">
    <location>
        <begin position="1"/>
        <end position="141"/>
    </location>
</feature>
<dbReference type="STRING" id="409849.ENSPMGP00000004876"/>
<organism evidence="2 3">
    <name type="scientific">Periophthalmus magnuspinnatus</name>
    <dbReference type="NCBI Taxonomy" id="409849"/>
    <lineage>
        <taxon>Eukaryota</taxon>
        <taxon>Metazoa</taxon>
        <taxon>Chordata</taxon>
        <taxon>Craniata</taxon>
        <taxon>Vertebrata</taxon>
        <taxon>Euteleostomi</taxon>
        <taxon>Actinopterygii</taxon>
        <taxon>Neopterygii</taxon>
        <taxon>Teleostei</taxon>
        <taxon>Neoteleostei</taxon>
        <taxon>Acanthomorphata</taxon>
        <taxon>Gobiaria</taxon>
        <taxon>Gobiiformes</taxon>
        <taxon>Gobioidei</taxon>
        <taxon>Gobiidae</taxon>
        <taxon>Oxudercinae</taxon>
        <taxon>Periophthalmus</taxon>
    </lineage>
</organism>
<name>A0A3B3ZKB5_9GOBI</name>
<dbReference type="AlphaFoldDB" id="A0A3B3ZKB5"/>
<dbReference type="Ensembl" id="ENSPMGT00000005174.1">
    <property type="protein sequence ID" value="ENSPMGP00000004876.1"/>
    <property type="gene ID" value="ENSPMGG00000004120.1"/>
</dbReference>
<proteinExistence type="predicted"/>
<dbReference type="Proteomes" id="UP000261520">
    <property type="component" value="Unplaced"/>
</dbReference>